<feature type="compositionally biased region" description="Polar residues" evidence="1">
    <location>
        <begin position="100"/>
        <end position="111"/>
    </location>
</feature>
<feature type="compositionally biased region" description="Polar residues" evidence="1">
    <location>
        <begin position="119"/>
        <end position="129"/>
    </location>
</feature>
<protein>
    <submittedName>
        <fullName evidence="2">Uncharacterized protein</fullName>
    </submittedName>
</protein>
<dbReference type="AlphaFoldDB" id="A0A0D7AJ29"/>
<reference evidence="2 3" key="1">
    <citation type="journal article" date="2015" name="Fungal Genet. Biol.">
        <title>Evolution of novel wood decay mechanisms in Agaricales revealed by the genome sequences of Fistulina hepatica and Cylindrobasidium torrendii.</title>
        <authorList>
            <person name="Floudas D."/>
            <person name="Held B.W."/>
            <person name="Riley R."/>
            <person name="Nagy L.G."/>
            <person name="Koehler G."/>
            <person name="Ransdell A.S."/>
            <person name="Younus H."/>
            <person name="Chow J."/>
            <person name="Chiniquy J."/>
            <person name="Lipzen A."/>
            <person name="Tritt A."/>
            <person name="Sun H."/>
            <person name="Haridas S."/>
            <person name="LaButti K."/>
            <person name="Ohm R.A."/>
            <person name="Kues U."/>
            <person name="Blanchette R.A."/>
            <person name="Grigoriev I.V."/>
            <person name="Minto R.E."/>
            <person name="Hibbett D.S."/>
        </authorList>
    </citation>
    <scope>NUCLEOTIDE SEQUENCE [LARGE SCALE GENOMIC DNA]</scope>
    <source>
        <strain evidence="2 3">ATCC 64428</strain>
    </source>
</reference>
<sequence>MTGERAGHLTDVIPSTGAGRHLNPLPSSSLPPQLSGSGLLGRLSTMRWRSSAPPSDVTSLPDAPNSSSDSPYGVGSIVDKSPSIRHRAILPVQFLSVTSEAPSLTPTSSPATRPDTASKCFNATLSRSFPSPKSTTSARPRRRRPSPLQLTSVAASTLFSQSAPLARKRPFLPPSRPPVPTLFFIVALAESMWRAGSEAAVEPRVEMDPSGASARIKRGTGSVVLDTRQPRFAHAKRADTANGRVLSKRSARRSVQPSMSKRAVGNPVVRRDFDSLLLKRTVDVAAELEALKTNANEPLPTHLVETIDHAIKVWHTITSKEFKGKSELQTVMTGIKSLLASITLASTHETTTKDTREINQYVSLSPASFTFLVWFSRCCVFLLLTASPSVNRNKIDSGFQMLRSFDCVYGPESRSLHYSPLIHVLLLRSRLSNVWTVFFLPHTRRFSYLCSFASQKTAQ</sequence>
<evidence type="ECO:0000313" key="3">
    <source>
        <dbReference type="Proteomes" id="UP000054144"/>
    </source>
</evidence>
<dbReference type="EMBL" id="KN881666">
    <property type="protein sequence ID" value="KIY51301.1"/>
    <property type="molecule type" value="Genomic_DNA"/>
</dbReference>
<keyword evidence="3" id="KW-1185">Reference proteome</keyword>
<organism evidence="2 3">
    <name type="scientific">Fistulina hepatica ATCC 64428</name>
    <dbReference type="NCBI Taxonomy" id="1128425"/>
    <lineage>
        <taxon>Eukaryota</taxon>
        <taxon>Fungi</taxon>
        <taxon>Dikarya</taxon>
        <taxon>Basidiomycota</taxon>
        <taxon>Agaricomycotina</taxon>
        <taxon>Agaricomycetes</taxon>
        <taxon>Agaricomycetidae</taxon>
        <taxon>Agaricales</taxon>
        <taxon>Fistulinaceae</taxon>
        <taxon>Fistulina</taxon>
    </lineage>
</organism>
<gene>
    <name evidence="2" type="ORF">FISHEDRAFT_70941</name>
</gene>
<evidence type="ECO:0000313" key="2">
    <source>
        <dbReference type="EMBL" id="KIY51301.1"/>
    </source>
</evidence>
<dbReference type="Proteomes" id="UP000054144">
    <property type="component" value="Unassembled WGS sequence"/>
</dbReference>
<feature type="region of interest" description="Disordered" evidence="1">
    <location>
        <begin position="1"/>
        <end position="78"/>
    </location>
</feature>
<feature type="region of interest" description="Disordered" evidence="1">
    <location>
        <begin position="100"/>
        <end position="149"/>
    </location>
</feature>
<accession>A0A0D7AJ29</accession>
<evidence type="ECO:0000256" key="1">
    <source>
        <dbReference type="SAM" id="MobiDB-lite"/>
    </source>
</evidence>
<feature type="compositionally biased region" description="Polar residues" evidence="1">
    <location>
        <begin position="52"/>
        <end position="70"/>
    </location>
</feature>
<name>A0A0D7AJ29_9AGAR</name>
<feature type="compositionally biased region" description="Low complexity" evidence="1">
    <location>
        <begin position="24"/>
        <end position="44"/>
    </location>
</feature>
<proteinExistence type="predicted"/>